<accession>A0A251WWL5</accession>
<comment type="caution">
    <text evidence="2">The sequence shown here is derived from an EMBL/GenBank/DDBJ whole genome shotgun (WGS) entry which is preliminary data.</text>
</comment>
<dbReference type="InterPro" id="IPR031571">
    <property type="entry name" value="RcpC_dom"/>
</dbReference>
<dbReference type="Pfam" id="PF16976">
    <property type="entry name" value="RcpC"/>
    <property type="match status" value="1"/>
</dbReference>
<feature type="domain" description="SAF" evidence="1">
    <location>
        <begin position="48"/>
        <end position="116"/>
    </location>
</feature>
<dbReference type="EMBL" id="MSPP01000003">
    <property type="protein sequence ID" value="OUD08880.1"/>
    <property type="molecule type" value="Genomic_DNA"/>
</dbReference>
<dbReference type="OrthoDB" id="163768at2"/>
<evidence type="ECO:0000313" key="2">
    <source>
        <dbReference type="EMBL" id="OUD08880.1"/>
    </source>
</evidence>
<gene>
    <name evidence="2" type="ORF">BVC71_09155</name>
</gene>
<dbReference type="NCBIfam" id="TIGR03177">
    <property type="entry name" value="pilus_cpaB"/>
    <property type="match status" value="1"/>
</dbReference>
<evidence type="ECO:0000313" key="3">
    <source>
        <dbReference type="Proteomes" id="UP000194664"/>
    </source>
</evidence>
<dbReference type="Proteomes" id="UP000194664">
    <property type="component" value="Unassembled WGS sequence"/>
</dbReference>
<sequence length="296" mass="31742">MRSAFGLVLVLGLGLAGFAVYMVKGYIDEQEMLRAMERAQVAEQVPTVEIVAINKPLPYGSTLTPDDVQLVQYAEPYLPEGVFRTIEEVFPRGAEAPRVLTRAMENLEPILAAKVTAPGENAGILSLLSPNMSAFAIRVDVASGVSGLLRPGNIVDVYWSGRMDDQTGIGSTKEVTQLIQPNMRIIAIDQNTDTSFDTGTIARTVTVEGTRNQVAALTLAQTTGNLFLALVGTSADAIALDESNGPIVIDQNTLLGIEEVAPVVEEVAPEVVEEKVCTTRVRRGADVIEMEIPCTN</sequence>
<organism evidence="2 3">
    <name type="scientific">Marivivens niveibacter</name>
    <dbReference type="NCBI Taxonomy" id="1930667"/>
    <lineage>
        <taxon>Bacteria</taxon>
        <taxon>Pseudomonadati</taxon>
        <taxon>Pseudomonadota</taxon>
        <taxon>Alphaproteobacteria</taxon>
        <taxon>Rhodobacterales</taxon>
        <taxon>Paracoccaceae</taxon>
        <taxon>Marivivens group</taxon>
        <taxon>Marivivens</taxon>
    </lineage>
</organism>
<evidence type="ECO:0000259" key="1">
    <source>
        <dbReference type="SMART" id="SM00858"/>
    </source>
</evidence>
<dbReference type="InterPro" id="IPR013974">
    <property type="entry name" value="SAF"/>
</dbReference>
<reference evidence="2 3" key="1">
    <citation type="submission" date="2016-12" db="EMBL/GenBank/DDBJ databases">
        <title>The draft genome sequence of HSLHS2.</title>
        <authorList>
            <person name="Hu D."/>
            <person name="Wang L."/>
            <person name="Shao Z."/>
        </authorList>
    </citation>
    <scope>NUCLEOTIDE SEQUENCE [LARGE SCALE GENOMIC DNA]</scope>
    <source>
        <strain evidence="2">MCCC 1A06712</strain>
    </source>
</reference>
<keyword evidence="3" id="KW-1185">Reference proteome</keyword>
<proteinExistence type="predicted"/>
<dbReference type="AlphaFoldDB" id="A0A251WWL5"/>
<protein>
    <submittedName>
        <fullName evidence="2">Flp pilus assembly protein CpaB</fullName>
    </submittedName>
</protein>
<name>A0A251WWL5_9RHOB</name>
<dbReference type="SMART" id="SM00858">
    <property type="entry name" value="SAF"/>
    <property type="match status" value="1"/>
</dbReference>
<dbReference type="RefSeq" id="WP_086451369.1">
    <property type="nucleotide sequence ID" value="NZ_MSPP01000003.1"/>
</dbReference>
<dbReference type="CDD" id="cd11614">
    <property type="entry name" value="SAF_CpaB_FlgA_like"/>
    <property type="match status" value="1"/>
</dbReference>
<dbReference type="InterPro" id="IPR017592">
    <property type="entry name" value="Pilus_assmbl_Flp-typ_CpaB"/>
</dbReference>